<keyword evidence="1" id="KW-0808">Transferase</keyword>
<name>A0A1C2FZZ6_9GAMM</name>
<dbReference type="Gene3D" id="1.20.1050.10">
    <property type="match status" value="1"/>
</dbReference>
<dbReference type="Pfam" id="PF00043">
    <property type="entry name" value="GST_C"/>
    <property type="match status" value="1"/>
</dbReference>
<dbReference type="Proteomes" id="UP000253250">
    <property type="component" value="Unassembled WGS sequence"/>
</dbReference>
<dbReference type="SFLD" id="SFLDG01151">
    <property type="entry name" value="Main.2:_Nu-like"/>
    <property type="match status" value="1"/>
</dbReference>
<dbReference type="SFLD" id="SFLDG00358">
    <property type="entry name" value="Main_(cytGST)"/>
    <property type="match status" value="1"/>
</dbReference>
<dbReference type="Pfam" id="PF13409">
    <property type="entry name" value="GST_N_2"/>
    <property type="match status" value="1"/>
</dbReference>
<keyword evidence="2" id="KW-1185">Reference proteome</keyword>
<sequence length="208" mass="23040">MKLYDLERSGNCYKIRLLLAFLGQAYERVPVALDEGAQRAAEFVRLNPRGQIPVLVTDEGTAIWDSTAILVYLARRYGQEQWLPGDPLSMARVMQWLALEQNEGRYGTARARVIALGLKGALGQTGTLEESRRLAEIAFATLEGRLTDHAWLAADHPTIADIACYPYTALYPESGLALDGYPAIHAWFARLEAWPGYIPVPRRPVGAG</sequence>
<dbReference type="SFLD" id="SFLDS00019">
    <property type="entry name" value="Glutathione_Transferase_(cytos"/>
    <property type="match status" value="1"/>
</dbReference>
<dbReference type="CDD" id="cd03056">
    <property type="entry name" value="GST_N_4"/>
    <property type="match status" value="1"/>
</dbReference>
<protein>
    <submittedName>
        <fullName evidence="1">Glutathione S-transferase family protein</fullName>
    </submittedName>
</protein>
<dbReference type="RefSeq" id="WP_065971366.1">
    <property type="nucleotide sequence ID" value="NZ_CP080624.1"/>
</dbReference>
<dbReference type="InterPro" id="IPR004046">
    <property type="entry name" value="GST_C"/>
</dbReference>
<dbReference type="SUPFAM" id="SSF47616">
    <property type="entry name" value="GST C-terminal domain-like"/>
    <property type="match status" value="1"/>
</dbReference>
<accession>A0A1C2FZZ6</accession>
<dbReference type="InterPro" id="IPR040079">
    <property type="entry name" value="Glutathione_S-Trfase"/>
</dbReference>
<evidence type="ECO:0000313" key="2">
    <source>
        <dbReference type="Proteomes" id="UP000253250"/>
    </source>
</evidence>
<dbReference type="STRING" id="163359.A9R16_14620"/>
<dbReference type="GO" id="GO:0016740">
    <property type="term" value="F:transferase activity"/>
    <property type="evidence" value="ECO:0007669"/>
    <property type="project" value="UniProtKB-KW"/>
</dbReference>
<dbReference type="PANTHER" id="PTHR44051">
    <property type="entry name" value="GLUTATHIONE S-TRANSFERASE-RELATED"/>
    <property type="match status" value="1"/>
</dbReference>
<gene>
    <name evidence="1" type="ORF">C4900_10645</name>
</gene>
<dbReference type="InterPro" id="IPR036249">
    <property type="entry name" value="Thioredoxin-like_sf"/>
</dbReference>
<dbReference type="InterPro" id="IPR036282">
    <property type="entry name" value="Glutathione-S-Trfase_C_sf"/>
</dbReference>
<dbReference type="EMBL" id="PSYR01000002">
    <property type="protein sequence ID" value="RCN56292.1"/>
    <property type="molecule type" value="Genomic_DNA"/>
</dbReference>
<dbReference type="PROSITE" id="PS50405">
    <property type="entry name" value="GST_CTER"/>
    <property type="match status" value="1"/>
</dbReference>
<dbReference type="Gene3D" id="3.40.30.10">
    <property type="entry name" value="Glutaredoxin"/>
    <property type="match status" value="1"/>
</dbReference>
<dbReference type="OrthoDB" id="9797500at2"/>
<dbReference type="AlphaFoldDB" id="A0A1C2FZZ6"/>
<dbReference type="InterPro" id="IPR010987">
    <property type="entry name" value="Glutathione-S-Trfase_C-like"/>
</dbReference>
<comment type="caution">
    <text evidence="1">The sequence shown here is derived from an EMBL/GenBank/DDBJ whole genome shotgun (WGS) entry which is preliminary data.</text>
</comment>
<organism evidence="1 2">
    <name type="scientific">Acidiferrobacter thiooxydans</name>
    <dbReference type="NCBI Taxonomy" id="163359"/>
    <lineage>
        <taxon>Bacteria</taxon>
        <taxon>Pseudomonadati</taxon>
        <taxon>Pseudomonadota</taxon>
        <taxon>Gammaproteobacteria</taxon>
        <taxon>Acidiferrobacterales</taxon>
        <taxon>Acidiferrobacteraceae</taxon>
        <taxon>Acidiferrobacter</taxon>
    </lineage>
</organism>
<dbReference type="PANTHER" id="PTHR44051:SF2">
    <property type="entry name" value="HYPOTHETICAL GLUTATHIONE S-TRANSFERASE LIKE PROTEIN"/>
    <property type="match status" value="1"/>
</dbReference>
<dbReference type="SUPFAM" id="SSF52833">
    <property type="entry name" value="Thioredoxin-like"/>
    <property type="match status" value="1"/>
</dbReference>
<evidence type="ECO:0000313" key="1">
    <source>
        <dbReference type="EMBL" id="RCN56292.1"/>
    </source>
</evidence>
<proteinExistence type="predicted"/>
<reference evidence="1 2" key="1">
    <citation type="submission" date="2018-02" db="EMBL/GenBank/DDBJ databases">
        <title>Insights into the biology of acidophilic members of the Acidiferrobacteraceae family derived from comparative genomic analyses.</title>
        <authorList>
            <person name="Issotta F."/>
            <person name="Thyssen C."/>
            <person name="Mena C."/>
            <person name="Moya A."/>
            <person name="Bellenberg S."/>
            <person name="Sproer C."/>
            <person name="Covarrubias P.C."/>
            <person name="Sand W."/>
            <person name="Quatrini R."/>
            <person name="Vera M."/>
        </authorList>
    </citation>
    <scope>NUCLEOTIDE SEQUENCE [LARGE SCALE GENOMIC DNA]</scope>
    <source>
        <strain evidence="2">m-1</strain>
    </source>
</reference>
<dbReference type="InterPro" id="IPR004045">
    <property type="entry name" value="Glutathione_S-Trfase_N"/>
</dbReference>
<dbReference type="PROSITE" id="PS50404">
    <property type="entry name" value="GST_NTER"/>
    <property type="match status" value="1"/>
</dbReference>